<dbReference type="Gene3D" id="3.30.70.1290">
    <property type="entry name" value="Transposase IS200-like"/>
    <property type="match status" value="1"/>
</dbReference>
<evidence type="ECO:0000259" key="1">
    <source>
        <dbReference type="SMART" id="SM01321"/>
    </source>
</evidence>
<sequence length="176" mass="19479">MVLRGRLLSLASGAPDHYRMDTHFQRPHGHAALRRGRASLAHHVYHVTTTTFKRAHAFSDFVIGSAAAGSFTSAASVGDAQLLAWVLMPDHVHWLLQLGSGDPLAQVVNRMKARSAGAVNAATGRRGALWDRGYHDHALRREEDIVEVARYIVANPIRARLVSRVGDYPFWDAVWL</sequence>
<keyword evidence="3" id="KW-1185">Reference proteome</keyword>
<name>A0A562L5M2_9GAMM</name>
<dbReference type="EMBL" id="VLKN01000004">
    <property type="protein sequence ID" value="TWI02895.1"/>
    <property type="molecule type" value="Genomic_DNA"/>
</dbReference>
<dbReference type="Pfam" id="PF01797">
    <property type="entry name" value="Y1_Tnp"/>
    <property type="match status" value="1"/>
</dbReference>
<dbReference type="Proteomes" id="UP000315167">
    <property type="component" value="Unassembled WGS sequence"/>
</dbReference>
<feature type="domain" description="Transposase IS200-like" evidence="1">
    <location>
        <begin position="40"/>
        <end position="155"/>
    </location>
</feature>
<dbReference type="GO" id="GO:0004803">
    <property type="term" value="F:transposase activity"/>
    <property type="evidence" value="ECO:0007669"/>
    <property type="project" value="InterPro"/>
</dbReference>
<accession>A0A562L5M2</accession>
<dbReference type="InterPro" id="IPR036515">
    <property type="entry name" value="Transposase_17_sf"/>
</dbReference>
<dbReference type="SUPFAM" id="SSF143422">
    <property type="entry name" value="Transposase IS200-like"/>
    <property type="match status" value="1"/>
</dbReference>
<evidence type="ECO:0000313" key="3">
    <source>
        <dbReference type="Proteomes" id="UP000315167"/>
    </source>
</evidence>
<organism evidence="2 3">
    <name type="scientific">Luteimonas cucumeris</name>
    <dbReference type="NCBI Taxonomy" id="985012"/>
    <lineage>
        <taxon>Bacteria</taxon>
        <taxon>Pseudomonadati</taxon>
        <taxon>Pseudomonadota</taxon>
        <taxon>Gammaproteobacteria</taxon>
        <taxon>Lysobacterales</taxon>
        <taxon>Lysobacteraceae</taxon>
        <taxon>Luteimonas</taxon>
    </lineage>
</organism>
<reference evidence="2 3" key="1">
    <citation type="journal article" date="2015" name="Stand. Genomic Sci.">
        <title>Genomic Encyclopedia of Bacterial and Archaeal Type Strains, Phase III: the genomes of soil and plant-associated and newly described type strains.</title>
        <authorList>
            <person name="Whitman W.B."/>
            <person name="Woyke T."/>
            <person name="Klenk H.P."/>
            <person name="Zhou Y."/>
            <person name="Lilburn T.G."/>
            <person name="Beck B.J."/>
            <person name="De Vos P."/>
            <person name="Vandamme P."/>
            <person name="Eisen J.A."/>
            <person name="Garrity G."/>
            <person name="Hugenholtz P."/>
            <person name="Kyrpides N.C."/>
        </authorList>
    </citation>
    <scope>NUCLEOTIDE SEQUENCE [LARGE SCALE GENOMIC DNA]</scope>
    <source>
        <strain evidence="2 3">CGMCC 1.10821</strain>
    </source>
</reference>
<comment type="caution">
    <text evidence="2">The sequence shown here is derived from an EMBL/GenBank/DDBJ whole genome shotgun (WGS) entry which is preliminary data.</text>
</comment>
<dbReference type="InterPro" id="IPR052715">
    <property type="entry name" value="RAYT_transposase"/>
</dbReference>
<dbReference type="PANTHER" id="PTHR36966:SF1">
    <property type="entry name" value="REP-ASSOCIATED TYROSINE TRANSPOSASE"/>
    <property type="match status" value="1"/>
</dbReference>
<dbReference type="AlphaFoldDB" id="A0A562L5M2"/>
<dbReference type="NCBIfam" id="NF047646">
    <property type="entry name" value="REP_Tyr_transpos"/>
    <property type="match status" value="1"/>
</dbReference>
<dbReference type="GO" id="GO:0043565">
    <property type="term" value="F:sequence-specific DNA binding"/>
    <property type="evidence" value="ECO:0007669"/>
    <property type="project" value="TreeGrafter"/>
</dbReference>
<dbReference type="PANTHER" id="PTHR36966">
    <property type="entry name" value="REP-ASSOCIATED TYROSINE TRANSPOSASE"/>
    <property type="match status" value="1"/>
</dbReference>
<evidence type="ECO:0000313" key="2">
    <source>
        <dbReference type="EMBL" id="TWI02895.1"/>
    </source>
</evidence>
<dbReference type="GO" id="GO:0006313">
    <property type="term" value="P:DNA transposition"/>
    <property type="evidence" value="ECO:0007669"/>
    <property type="project" value="InterPro"/>
</dbReference>
<dbReference type="SMART" id="SM01321">
    <property type="entry name" value="Y1_Tnp"/>
    <property type="match status" value="1"/>
</dbReference>
<proteinExistence type="predicted"/>
<gene>
    <name evidence="2" type="ORF">IP90_01995</name>
</gene>
<dbReference type="InterPro" id="IPR002686">
    <property type="entry name" value="Transposase_17"/>
</dbReference>
<protein>
    <submittedName>
        <fullName evidence="2">REP element-mobilizing transposase RayT</fullName>
    </submittedName>
</protein>